<gene>
    <name evidence="2" type="ORF">CEPIT_LOCUS41705</name>
</gene>
<dbReference type="Proteomes" id="UP001152523">
    <property type="component" value="Unassembled WGS sequence"/>
</dbReference>
<evidence type="ECO:0000313" key="3">
    <source>
        <dbReference type="Proteomes" id="UP001152523"/>
    </source>
</evidence>
<accession>A0AAV0GA06</accession>
<sequence length="156" mass="17451">MELDELDCTYSHVPTGYVSDIEDDNESDLQELSDDEQSDDEQTGGKKALQKPGMESERITVGGSSQMEIDPDAQTKMAIPCERTLRKKIPFKRASEITRNIRFYGDGYDVREPSSLPFQPSGLNWGGNPAITSRQLETQRDIIANEHAGWGDIFHG</sequence>
<dbReference type="EMBL" id="CAMAPF010001071">
    <property type="protein sequence ID" value="CAH9144777.1"/>
    <property type="molecule type" value="Genomic_DNA"/>
</dbReference>
<reference evidence="2" key="1">
    <citation type="submission" date="2022-07" db="EMBL/GenBank/DDBJ databases">
        <authorList>
            <person name="Macas J."/>
            <person name="Novak P."/>
            <person name="Neumann P."/>
        </authorList>
    </citation>
    <scope>NUCLEOTIDE SEQUENCE</scope>
</reference>
<feature type="region of interest" description="Disordered" evidence="1">
    <location>
        <begin position="14"/>
        <end position="74"/>
    </location>
</feature>
<comment type="caution">
    <text evidence="2">The sequence shown here is derived from an EMBL/GenBank/DDBJ whole genome shotgun (WGS) entry which is preliminary data.</text>
</comment>
<evidence type="ECO:0000313" key="2">
    <source>
        <dbReference type="EMBL" id="CAH9144777.1"/>
    </source>
</evidence>
<evidence type="ECO:0000256" key="1">
    <source>
        <dbReference type="SAM" id="MobiDB-lite"/>
    </source>
</evidence>
<protein>
    <submittedName>
        <fullName evidence="2">Uncharacterized protein</fullName>
    </submittedName>
</protein>
<proteinExistence type="predicted"/>
<name>A0AAV0GA06_9ASTE</name>
<feature type="compositionally biased region" description="Acidic residues" evidence="1">
    <location>
        <begin position="20"/>
        <end position="42"/>
    </location>
</feature>
<keyword evidence="3" id="KW-1185">Reference proteome</keyword>
<organism evidence="2 3">
    <name type="scientific">Cuscuta epithymum</name>
    <dbReference type="NCBI Taxonomy" id="186058"/>
    <lineage>
        <taxon>Eukaryota</taxon>
        <taxon>Viridiplantae</taxon>
        <taxon>Streptophyta</taxon>
        <taxon>Embryophyta</taxon>
        <taxon>Tracheophyta</taxon>
        <taxon>Spermatophyta</taxon>
        <taxon>Magnoliopsida</taxon>
        <taxon>eudicotyledons</taxon>
        <taxon>Gunneridae</taxon>
        <taxon>Pentapetalae</taxon>
        <taxon>asterids</taxon>
        <taxon>lamiids</taxon>
        <taxon>Solanales</taxon>
        <taxon>Convolvulaceae</taxon>
        <taxon>Cuscuteae</taxon>
        <taxon>Cuscuta</taxon>
        <taxon>Cuscuta subgen. Cuscuta</taxon>
    </lineage>
</organism>
<dbReference type="AlphaFoldDB" id="A0AAV0GA06"/>